<organism evidence="14 15">
    <name type="scientific">Alteripontixanthobacter maritimus</name>
    <dbReference type="NCBI Taxonomy" id="2161824"/>
    <lineage>
        <taxon>Bacteria</taxon>
        <taxon>Pseudomonadati</taxon>
        <taxon>Pseudomonadota</taxon>
        <taxon>Alphaproteobacteria</taxon>
        <taxon>Sphingomonadales</taxon>
        <taxon>Erythrobacteraceae</taxon>
        <taxon>Alteripontixanthobacter</taxon>
    </lineage>
</organism>
<comment type="similarity">
    <text evidence="2 10 12">Belongs to the GrpE family.</text>
</comment>
<feature type="compositionally biased region" description="Basic and acidic residues" evidence="13">
    <location>
        <begin position="32"/>
        <end position="44"/>
    </location>
</feature>
<reference evidence="14 15" key="1">
    <citation type="submission" date="2018-04" db="EMBL/GenBank/DDBJ databases">
        <title>Altererythrobacter sp. HME9302 genome sequencing and assembly.</title>
        <authorList>
            <person name="Kang H."/>
            <person name="Kim H."/>
            <person name="Joh K."/>
        </authorList>
    </citation>
    <scope>NUCLEOTIDE SEQUENCE [LARGE SCALE GENOMIC DNA]</scope>
    <source>
        <strain evidence="14 15">HME9302</strain>
    </source>
</reference>
<accession>A0A369Q8Q3</accession>
<comment type="function">
    <text evidence="7 10 11">Participates actively in the response to hyperosmotic and heat shock by preventing the aggregation of stress-denatured proteins, in association with DnaK and GrpE. It is the nucleotide exchange factor for DnaK and may function as a thermosensor. Unfolded proteins bind initially to DnaJ; upon interaction with the DnaJ-bound protein, DnaK hydrolyzes its bound ATP, resulting in the formation of a stable complex. GrpE releases ADP from DnaK; ATP binding to DnaK triggers the release of the substrate protein, thus completing the reaction cycle. Several rounds of ATP-dependent interactions between DnaJ, DnaK and GrpE are required for fully efficient folding.</text>
</comment>
<evidence type="ECO:0000256" key="2">
    <source>
        <dbReference type="ARBA" id="ARBA00009054"/>
    </source>
</evidence>
<evidence type="ECO:0000256" key="5">
    <source>
        <dbReference type="ARBA" id="ARBA00023016"/>
    </source>
</evidence>
<protein>
    <recommendedName>
        <fullName evidence="8 10">Protein GrpE</fullName>
    </recommendedName>
    <alternativeName>
        <fullName evidence="9 10">HSP-70 cofactor</fullName>
    </alternativeName>
</protein>
<dbReference type="Gene3D" id="2.30.22.10">
    <property type="entry name" value="Head domain of nucleotide exchange factor GrpE"/>
    <property type="match status" value="1"/>
</dbReference>
<dbReference type="Gene3D" id="3.90.20.20">
    <property type="match status" value="1"/>
</dbReference>
<dbReference type="GO" id="GO:0051087">
    <property type="term" value="F:protein-folding chaperone binding"/>
    <property type="evidence" value="ECO:0007669"/>
    <property type="project" value="InterPro"/>
</dbReference>
<dbReference type="PANTHER" id="PTHR21237:SF23">
    <property type="entry name" value="GRPE PROTEIN HOMOLOG, MITOCHONDRIAL"/>
    <property type="match status" value="1"/>
</dbReference>
<evidence type="ECO:0000256" key="6">
    <source>
        <dbReference type="ARBA" id="ARBA00023186"/>
    </source>
</evidence>
<feature type="region of interest" description="Disordered" evidence="13">
    <location>
        <begin position="1"/>
        <end position="72"/>
    </location>
</feature>
<dbReference type="FunFam" id="2.30.22.10:FF:000001">
    <property type="entry name" value="Protein GrpE"/>
    <property type="match status" value="1"/>
</dbReference>
<dbReference type="PANTHER" id="PTHR21237">
    <property type="entry name" value="GRPE PROTEIN"/>
    <property type="match status" value="1"/>
</dbReference>
<dbReference type="GO" id="GO:0005737">
    <property type="term" value="C:cytoplasm"/>
    <property type="evidence" value="ECO:0007669"/>
    <property type="project" value="UniProtKB-SubCell"/>
</dbReference>
<dbReference type="Proteomes" id="UP000253727">
    <property type="component" value="Unassembled WGS sequence"/>
</dbReference>
<dbReference type="InterPro" id="IPR013805">
    <property type="entry name" value="GrpE_CC"/>
</dbReference>
<keyword evidence="15" id="KW-1185">Reference proteome</keyword>
<dbReference type="AlphaFoldDB" id="A0A369Q8Q3"/>
<evidence type="ECO:0000256" key="11">
    <source>
        <dbReference type="RuleBase" id="RU000639"/>
    </source>
</evidence>
<dbReference type="GO" id="GO:0051082">
    <property type="term" value="F:unfolded protein binding"/>
    <property type="evidence" value="ECO:0007669"/>
    <property type="project" value="TreeGrafter"/>
</dbReference>
<evidence type="ECO:0000256" key="8">
    <source>
        <dbReference type="ARBA" id="ARBA00072274"/>
    </source>
</evidence>
<evidence type="ECO:0000256" key="4">
    <source>
        <dbReference type="ARBA" id="ARBA00022490"/>
    </source>
</evidence>
<evidence type="ECO:0000256" key="7">
    <source>
        <dbReference type="ARBA" id="ARBA00053401"/>
    </source>
</evidence>
<evidence type="ECO:0000256" key="3">
    <source>
        <dbReference type="ARBA" id="ARBA00011738"/>
    </source>
</evidence>
<evidence type="ECO:0000256" key="9">
    <source>
        <dbReference type="ARBA" id="ARBA00076414"/>
    </source>
</evidence>
<dbReference type="GO" id="GO:0006457">
    <property type="term" value="P:protein folding"/>
    <property type="evidence" value="ECO:0007669"/>
    <property type="project" value="InterPro"/>
</dbReference>
<comment type="subunit">
    <text evidence="3 10">Homodimer.</text>
</comment>
<dbReference type="EMBL" id="QBKA01000002">
    <property type="protein sequence ID" value="RDC59935.1"/>
    <property type="molecule type" value="Genomic_DNA"/>
</dbReference>
<dbReference type="GO" id="GO:0000774">
    <property type="term" value="F:adenyl-nucleotide exchange factor activity"/>
    <property type="evidence" value="ECO:0007669"/>
    <property type="project" value="InterPro"/>
</dbReference>
<dbReference type="SUPFAM" id="SSF58014">
    <property type="entry name" value="Coiled-coil domain of nucleotide exchange factor GrpE"/>
    <property type="match status" value="1"/>
</dbReference>
<dbReference type="SUPFAM" id="SSF51064">
    <property type="entry name" value="Head domain of nucleotide exchange factor GrpE"/>
    <property type="match status" value="1"/>
</dbReference>
<keyword evidence="4 10" id="KW-0963">Cytoplasm</keyword>
<keyword evidence="5 10" id="KW-0346">Stress response</keyword>
<comment type="subcellular location">
    <subcellularLocation>
        <location evidence="1 10">Cytoplasm</location>
    </subcellularLocation>
</comment>
<keyword evidence="6 10" id="KW-0143">Chaperone</keyword>
<dbReference type="InterPro" id="IPR009012">
    <property type="entry name" value="GrpE_head"/>
</dbReference>
<dbReference type="Pfam" id="PF01025">
    <property type="entry name" value="GrpE"/>
    <property type="match status" value="1"/>
</dbReference>
<dbReference type="PRINTS" id="PR00773">
    <property type="entry name" value="GRPEPROTEIN"/>
</dbReference>
<dbReference type="GO" id="GO:0042803">
    <property type="term" value="F:protein homodimerization activity"/>
    <property type="evidence" value="ECO:0007669"/>
    <property type="project" value="InterPro"/>
</dbReference>
<evidence type="ECO:0000256" key="13">
    <source>
        <dbReference type="SAM" id="MobiDB-lite"/>
    </source>
</evidence>
<evidence type="ECO:0000313" key="14">
    <source>
        <dbReference type="EMBL" id="RDC59935.1"/>
    </source>
</evidence>
<sequence>MNDGKMPPKSAGNSTDKGKSEEIPAAEAGLDAARDAAIRDELKGVPESMLADNDGDDAGDGSGDGGDSIDDALDRLRSDLDAAQQDVLYARADTQNLRRRMEKDIADARAYGATGFARDILSVADNLARALDAVPEELRADEKFKGLVAGIEATRRELDKVFGQHGVTRIASTGMPLDPNQHQAMLEIPTDDAEPGTIVQEMQPGYMIKDRLLRPAMVGVAKKAD</sequence>
<evidence type="ECO:0000256" key="1">
    <source>
        <dbReference type="ARBA" id="ARBA00004496"/>
    </source>
</evidence>
<dbReference type="InterPro" id="IPR000740">
    <property type="entry name" value="GrpE"/>
</dbReference>
<dbReference type="HAMAP" id="MF_01151">
    <property type="entry name" value="GrpE"/>
    <property type="match status" value="1"/>
</dbReference>
<comment type="caution">
    <text evidence="14">The sequence shown here is derived from an EMBL/GenBank/DDBJ whole genome shotgun (WGS) entry which is preliminary data.</text>
</comment>
<proteinExistence type="inferred from homology"/>
<evidence type="ECO:0000256" key="10">
    <source>
        <dbReference type="HAMAP-Rule" id="MF_01151"/>
    </source>
</evidence>
<evidence type="ECO:0000256" key="12">
    <source>
        <dbReference type="RuleBase" id="RU004478"/>
    </source>
</evidence>
<evidence type="ECO:0000313" key="15">
    <source>
        <dbReference type="Proteomes" id="UP000253727"/>
    </source>
</evidence>
<dbReference type="CDD" id="cd00446">
    <property type="entry name" value="GrpE"/>
    <property type="match status" value="1"/>
</dbReference>
<dbReference type="PROSITE" id="PS01071">
    <property type="entry name" value="GRPE"/>
    <property type="match status" value="1"/>
</dbReference>
<name>A0A369Q8Q3_9SPHN</name>
<gene>
    <name evidence="10" type="primary">grpE</name>
    <name evidence="14" type="ORF">HME9302_01132</name>
</gene>